<evidence type="ECO:0000256" key="8">
    <source>
        <dbReference type="ARBA" id="ARBA00023224"/>
    </source>
</evidence>
<keyword evidence="4 10" id="KW-1133">Transmembrane helix</keyword>
<dbReference type="GO" id="GO:0004930">
    <property type="term" value="F:G protein-coupled receptor activity"/>
    <property type="evidence" value="ECO:0007669"/>
    <property type="project" value="UniProtKB-KW"/>
</dbReference>
<dbReference type="InterPro" id="IPR000276">
    <property type="entry name" value="GPCR_Rhodpsn"/>
</dbReference>
<feature type="transmembrane region" description="Helical" evidence="10">
    <location>
        <begin position="229"/>
        <end position="252"/>
    </location>
</feature>
<dbReference type="InterPro" id="IPR017452">
    <property type="entry name" value="GPCR_Rhodpsn_7TM"/>
</dbReference>
<dbReference type="PANTHER" id="PTHR22752">
    <property type="entry name" value="G PROTEIN-COUPLED RECEPTOR"/>
    <property type="match status" value="1"/>
</dbReference>
<reference evidence="12" key="1">
    <citation type="submission" date="2025-08" db="UniProtKB">
        <authorList>
            <consortium name="Ensembl"/>
        </authorList>
    </citation>
    <scope>IDENTIFICATION</scope>
</reference>
<evidence type="ECO:0000256" key="5">
    <source>
        <dbReference type="ARBA" id="ARBA00023040"/>
    </source>
</evidence>
<dbReference type="PANTHER" id="PTHR22752:SF13">
    <property type="entry name" value="5-HYDROXYTRYPTAMINE RECEPTOR 1B"/>
    <property type="match status" value="1"/>
</dbReference>
<dbReference type="PROSITE" id="PS00237">
    <property type="entry name" value="G_PROTEIN_RECEP_F1_1"/>
    <property type="match status" value="1"/>
</dbReference>
<dbReference type="SMART" id="SM01381">
    <property type="entry name" value="7TM_GPCR_Srsx"/>
    <property type="match status" value="1"/>
</dbReference>
<evidence type="ECO:0000259" key="11">
    <source>
        <dbReference type="PROSITE" id="PS50262"/>
    </source>
</evidence>
<reference evidence="12" key="2">
    <citation type="submission" date="2025-09" db="UniProtKB">
        <authorList>
            <consortium name="Ensembl"/>
        </authorList>
    </citation>
    <scope>IDENTIFICATION</scope>
</reference>
<evidence type="ECO:0000256" key="2">
    <source>
        <dbReference type="ARBA" id="ARBA00022475"/>
    </source>
</evidence>
<feature type="transmembrane region" description="Helical" evidence="10">
    <location>
        <begin position="69"/>
        <end position="94"/>
    </location>
</feature>
<dbReference type="AlphaFoldDB" id="A0A3B3TAD4"/>
<keyword evidence="6 10" id="KW-0472">Membrane</keyword>
<feature type="transmembrane region" description="Helical" evidence="10">
    <location>
        <begin position="142"/>
        <end position="164"/>
    </location>
</feature>
<feature type="transmembrane region" description="Helical" evidence="10">
    <location>
        <begin position="106"/>
        <end position="130"/>
    </location>
</feature>
<evidence type="ECO:0000256" key="3">
    <source>
        <dbReference type="ARBA" id="ARBA00022692"/>
    </source>
</evidence>
<dbReference type="GeneTree" id="ENSGT00940000166602"/>
<protein>
    <submittedName>
        <fullName evidence="12">Alpha-1A adrenergic receptor-like</fullName>
    </submittedName>
</protein>
<feature type="transmembrane region" description="Helical" evidence="10">
    <location>
        <begin position="367"/>
        <end position="388"/>
    </location>
</feature>
<dbReference type="Ensembl" id="ENSPKIT00000020273.1">
    <property type="protein sequence ID" value="ENSPKIP00000039271.1"/>
    <property type="gene ID" value="ENSPKIG00000016696.1"/>
</dbReference>
<comment type="similarity">
    <text evidence="9">Belongs to the G-protein coupled receptor 1 family.</text>
</comment>
<keyword evidence="2" id="KW-1003">Cell membrane</keyword>
<sequence length="595" mass="64245">MRGESTTSPAFGTQLPLFGASSRRAPRLDPAPMDMPASWAAGSHFLGDMRVSFLNSTRNPPTASSKTSLLMEVLIVLMCLGAVTGNILVIVIVAATKTFHSVTSVLIINLAISDFLVGIGVMPFVAVSVMNSGWVSCTDLCLYVGYTSSVYCTASVLTLAAIALDRYYSIVDCLRYSSKCTVWRTGSAVVWIWLQAMLTSCPPLLGWSSVEYVAPMYSCAVNWSSSPSYTTFMAALSFLVPAAVILFCYVKIVKVARCHARRIHDLEDHLQRSCRLRAPTCPTDPCQEAPSTSRLVYYLSGRFVSEAPVDGSALGAVLPDAAAGPQSCPSTSSQSGGRRLPSLLAHLQSSGQHQHHSSNPHHGIVRLLLVISAFLLCWTPYIGVALVQAIETALSRRTSLVPPSAVTFSYWLVLFNSDINPLLYALLSQRFQGALRSLRRKLRARLGDAVLSGGGRHAGMEDEGLGCRAPCTLTIPHFRSQQSHQSATSERTTCRSSVFSLESDIPNAYREHLGSIFLPHSSSSSCCSSSSSSSSPPCSAWQDSNGECACGKIERLQVPSHPQEGNRLPSAVATLDRQATFFYGEITVRVEHDVC</sequence>
<dbReference type="SUPFAM" id="SSF81321">
    <property type="entry name" value="Family A G protein-coupled receptor-like"/>
    <property type="match status" value="1"/>
</dbReference>
<keyword evidence="8 9" id="KW-0807">Transducer</keyword>
<feature type="transmembrane region" description="Helical" evidence="10">
    <location>
        <begin position="408"/>
        <end position="427"/>
    </location>
</feature>
<dbReference type="KEGG" id="pki:111853433"/>
<feature type="domain" description="G-protein coupled receptors family 1 profile" evidence="11">
    <location>
        <begin position="85"/>
        <end position="424"/>
    </location>
</feature>
<evidence type="ECO:0000256" key="1">
    <source>
        <dbReference type="ARBA" id="ARBA00004651"/>
    </source>
</evidence>
<evidence type="ECO:0000256" key="7">
    <source>
        <dbReference type="ARBA" id="ARBA00023170"/>
    </source>
</evidence>
<dbReference type="Pfam" id="PF00001">
    <property type="entry name" value="7tm_1"/>
    <property type="match status" value="1"/>
</dbReference>
<proteinExistence type="inferred from homology"/>
<comment type="subcellular location">
    <subcellularLocation>
        <location evidence="1">Cell membrane</location>
        <topology evidence="1">Multi-pass membrane protein</topology>
    </subcellularLocation>
</comment>
<keyword evidence="13" id="KW-1185">Reference proteome</keyword>
<dbReference type="PRINTS" id="PR00237">
    <property type="entry name" value="GPCRRHODOPSN"/>
</dbReference>
<dbReference type="GO" id="GO:0005886">
    <property type="term" value="C:plasma membrane"/>
    <property type="evidence" value="ECO:0007669"/>
    <property type="project" value="UniProtKB-SubCell"/>
</dbReference>
<dbReference type="PROSITE" id="PS50262">
    <property type="entry name" value="G_PROTEIN_RECEP_F1_2"/>
    <property type="match status" value="1"/>
</dbReference>
<keyword evidence="7 9" id="KW-0675">Receptor</keyword>
<dbReference type="CDD" id="cd00637">
    <property type="entry name" value="7tm_classA_rhodopsin-like"/>
    <property type="match status" value="1"/>
</dbReference>
<organism evidence="12 13">
    <name type="scientific">Paramormyrops kingsleyae</name>
    <dbReference type="NCBI Taxonomy" id="1676925"/>
    <lineage>
        <taxon>Eukaryota</taxon>
        <taxon>Metazoa</taxon>
        <taxon>Chordata</taxon>
        <taxon>Craniata</taxon>
        <taxon>Vertebrata</taxon>
        <taxon>Euteleostomi</taxon>
        <taxon>Actinopterygii</taxon>
        <taxon>Neopterygii</taxon>
        <taxon>Teleostei</taxon>
        <taxon>Osteoglossocephala</taxon>
        <taxon>Osteoglossomorpha</taxon>
        <taxon>Osteoglossiformes</taxon>
        <taxon>Mormyridae</taxon>
        <taxon>Paramormyrops</taxon>
    </lineage>
</organism>
<dbReference type="Gene3D" id="1.20.1070.10">
    <property type="entry name" value="Rhodopsin 7-helix transmembrane proteins"/>
    <property type="match status" value="1"/>
</dbReference>
<evidence type="ECO:0000256" key="4">
    <source>
        <dbReference type="ARBA" id="ARBA00022989"/>
    </source>
</evidence>
<keyword evidence="3 9" id="KW-0812">Transmembrane</keyword>
<evidence type="ECO:0000313" key="13">
    <source>
        <dbReference type="Proteomes" id="UP000261540"/>
    </source>
</evidence>
<evidence type="ECO:0000256" key="10">
    <source>
        <dbReference type="SAM" id="Phobius"/>
    </source>
</evidence>
<accession>A0A3B3TAD4</accession>
<dbReference type="FunFam" id="1.20.1070.10:FF:000497">
    <property type="entry name" value="Predicted protein"/>
    <property type="match status" value="1"/>
</dbReference>
<evidence type="ECO:0000313" key="12">
    <source>
        <dbReference type="Ensembl" id="ENSPKIP00000039271.1"/>
    </source>
</evidence>
<name>A0A3B3TAD4_9TELE</name>
<keyword evidence="5 9" id="KW-0297">G-protein coupled receptor</keyword>
<evidence type="ECO:0000256" key="6">
    <source>
        <dbReference type="ARBA" id="ARBA00023136"/>
    </source>
</evidence>
<dbReference type="OrthoDB" id="10071887at2759"/>
<feature type="transmembrane region" description="Helical" evidence="10">
    <location>
        <begin position="185"/>
        <end position="209"/>
    </location>
</feature>
<evidence type="ECO:0000256" key="9">
    <source>
        <dbReference type="RuleBase" id="RU000688"/>
    </source>
</evidence>
<dbReference type="Proteomes" id="UP000261540">
    <property type="component" value="Unplaced"/>
</dbReference>